<dbReference type="AlphaFoldDB" id="A0A414BBV9"/>
<reference evidence="1 2" key="1">
    <citation type="submission" date="2018-08" db="EMBL/GenBank/DDBJ databases">
        <title>A genome reference for cultivated species of the human gut microbiota.</title>
        <authorList>
            <person name="Zou Y."/>
            <person name="Xue W."/>
            <person name="Luo G."/>
        </authorList>
    </citation>
    <scope>NUCLEOTIDE SEQUENCE [LARGE SCALE GENOMIC DNA]</scope>
    <source>
        <strain evidence="1 2">AM34-25</strain>
    </source>
</reference>
<accession>A0A414BBV9</accession>
<comment type="caution">
    <text evidence="1">The sequence shown here is derived from an EMBL/GenBank/DDBJ whole genome shotgun (WGS) entry which is preliminary data.</text>
</comment>
<name>A0A414BBV9_BACUN</name>
<evidence type="ECO:0000313" key="1">
    <source>
        <dbReference type="EMBL" id="RHC71589.1"/>
    </source>
</evidence>
<gene>
    <name evidence="1" type="ORF">DW831_17815</name>
</gene>
<organism evidence="1 2">
    <name type="scientific">Bacteroides uniformis</name>
    <dbReference type="NCBI Taxonomy" id="820"/>
    <lineage>
        <taxon>Bacteria</taxon>
        <taxon>Pseudomonadati</taxon>
        <taxon>Bacteroidota</taxon>
        <taxon>Bacteroidia</taxon>
        <taxon>Bacteroidales</taxon>
        <taxon>Bacteroidaceae</taxon>
        <taxon>Bacteroides</taxon>
    </lineage>
</organism>
<evidence type="ECO:0000313" key="2">
    <source>
        <dbReference type="Proteomes" id="UP000284514"/>
    </source>
</evidence>
<dbReference type="EMBL" id="QSIF01000040">
    <property type="protein sequence ID" value="RHC71589.1"/>
    <property type="molecule type" value="Genomic_DNA"/>
</dbReference>
<protein>
    <submittedName>
        <fullName evidence="1">Uncharacterized protein</fullName>
    </submittedName>
</protein>
<proteinExistence type="predicted"/>
<dbReference type="Proteomes" id="UP000284514">
    <property type="component" value="Unassembled WGS sequence"/>
</dbReference>
<sequence>MQQLPMYHKKKEIVIATTSFRHLNPLRRLQIGNYSNIDTRNDGFLLFCPYLRVYFPKSLLCS</sequence>